<sequence length="153" mass="17384">MESKKVLEMLERLTEKIDRANSLQHSRKNHTIPAEDWSELYQLTAEAKAIIHENKTLIYKTDAMYRYEKTENGNPLELRFEVHKAGENGLYNEIAIDCFDSKGELVGSVTVGLCQNKKDMRVLSTAYGEGGGDHVIAIYPMRDMPEAVDSNFN</sequence>
<accession>A0A6M3ILR0</accession>
<evidence type="ECO:0000313" key="1">
    <source>
        <dbReference type="EMBL" id="QJA58436.1"/>
    </source>
</evidence>
<reference evidence="1" key="1">
    <citation type="submission" date="2020-03" db="EMBL/GenBank/DDBJ databases">
        <title>The deep terrestrial virosphere.</title>
        <authorList>
            <person name="Holmfeldt K."/>
            <person name="Nilsson E."/>
            <person name="Simone D."/>
            <person name="Lopez-Fernandez M."/>
            <person name="Wu X."/>
            <person name="de Brujin I."/>
            <person name="Lundin D."/>
            <person name="Andersson A."/>
            <person name="Bertilsson S."/>
            <person name="Dopson M."/>
        </authorList>
    </citation>
    <scope>NUCLEOTIDE SEQUENCE</scope>
    <source>
        <strain evidence="1">MM415B01448</strain>
    </source>
</reference>
<dbReference type="EMBL" id="MT141324">
    <property type="protein sequence ID" value="QJA58436.1"/>
    <property type="molecule type" value="Genomic_DNA"/>
</dbReference>
<protein>
    <submittedName>
        <fullName evidence="1">Uncharacterized protein</fullName>
    </submittedName>
</protein>
<organism evidence="1">
    <name type="scientific">viral metagenome</name>
    <dbReference type="NCBI Taxonomy" id="1070528"/>
    <lineage>
        <taxon>unclassified sequences</taxon>
        <taxon>metagenomes</taxon>
        <taxon>organismal metagenomes</taxon>
    </lineage>
</organism>
<dbReference type="AlphaFoldDB" id="A0A6M3ILR0"/>
<gene>
    <name evidence="1" type="ORF">MM415B01448_0008</name>
</gene>
<name>A0A6M3ILR0_9ZZZZ</name>
<proteinExistence type="predicted"/>